<evidence type="ECO:0000256" key="1">
    <source>
        <dbReference type="SAM" id="MobiDB-lite"/>
    </source>
</evidence>
<reference evidence="2 3" key="1">
    <citation type="journal article" date="2024" name="BMC Genomics">
        <title>De novo assembly and annotation of Popillia japonica's genome with initial clues to its potential as an invasive pest.</title>
        <authorList>
            <person name="Cucini C."/>
            <person name="Boschi S."/>
            <person name="Funari R."/>
            <person name="Cardaioli E."/>
            <person name="Iannotti N."/>
            <person name="Marturano G."/>
            <person name="Paoli F."/>
            <person name="Bruttini M."/>
            <person name="Carapelli A."/>
            <person name="Frati F."/>
            <person name="Nardi F."/>
        </authorList>
    </citation>
    <scope>NUCLEOTIDE SEQUENCE [LARGE SCALE GENOMIC DNA]</scope>
    <source>
        <strain evidence="2">DMR45628</strain>
    </source>
</reference>
<accession>A0AAW1IDU6</accession>
<sequence length="77" mass="8481">MDVFYVTNYRGRAGYRGMGYRGGYRGGYRNQPTRRDLPPGGGNNINRPQIQTQPKTNNQTSTSASQPKTTTAPVTGK</sequence>
<evidence type="ECO:0000313" key="2">
    <source>
        <dbReference type="EMBL" id="KAK9687719.1"/>
    </source>
</evidence>
<proteinExistence type="predicted"/>
<feature type="region of interest" description="Disordered" evidence="1">
    <location>
        <begin position="15"/>
        <end position="77"/>
    </location>
</feature>
<keyword evidence="3" id="KW-1185">Reference proteome</keyword>
<gene>
    <name evidence="2" type="ORF">QE152_g36073</name>
</gene>
<name>A0AAW1IDU6_POPJA</name>
<feature type="compositionally biased region" description="Gly residues" evidence="1">
    <location>
        <begin position="15"/>
        <end position="26"/>
    </location>
</feature>
<feature type="compositionally biased region" description="Polar residues" evidence="1">
    <location>
        <begin position="44"/>
        <end position="77"/>
    </location>
</feature>
<organism evidence="2 3">
    <name type="scientific">Popillia japonica</name>
    <name type="common">Japanese beetle</name>
    <dbReference type="NCBI Taxonomy" id="7064"/>
    <lineage>
        <taxon>Eukaryota</taxon>
        <taxon>Metazoa</taxon>
        <taxon>Ecdysozoa</taxon>
        <taxon>Arthropoda</taxon>
        <taxon>Hexapoda</taxon>
        <taxon>Insecta</taxon>
        <taxon>Pterygota</taxon>
        <taxon>Neoptera</taxon>
        <taxon>Endopterygota</taxon>
        <taxon>Coleoptera</taxon>
        <taxon>Polyphaga</taxon>
        <taxon>Scarabaeiformia</taxon>
        <taxon>Scarabaeidae</taxon>
        <taxon>Rutelinae</taxon>
        <taxon>Popillia</taxon>
    </lineage>
</organism>
<evidence type="ECO:0000313" key="3">
    <source>
        <dbReference type="Proteomes" id="UP001458880"/>
    </source>
</evidence>
<dbReference type="AlphaFoldDB" id="A0AAW1IDU6"/>
<protein>
    <submittedName>
        <fullName evidence="2">Uncharacterized protein</fullName>
    </submittedName>
</protein>
<dbReference type="Proteomes" id="UP001458880">
    <property type="component" value="Unassembled WGS sequence"/>
</dbReference>
<comment type="caution">
    <text evidence="2">The sequence shown here is derived from an EMBL/GenBank/DDBJ whole genome shotgun (WGS) entry which is preliminary data.</text>
</comment>
<dbReference type="EMBL" id="JASPKY010000628">
    <property type="protein sequence ID" value="KAK9687719.1"/>
    <property type="molecule type" value="Genomic_DNA"/>
</dbReference>